<feature type="non-terminal residue" evidence="7">
    <location>
        <position position="1"/>
    </location>
</feature>
<dbReference type="Gene3D" id="1.10.10.60">
    <property type="entry name" value="Homeodomain-like"/>
    <property type="match status" value="1"/>
</dbReference>
<feature type="compositionally biased region" description="Polar residues" evidence="5">
    <location>
        <begin position="300"/>
        <end position="311"/>
    </location>
</feature>
<keyword evidence="2" id="KW-0805">Transcription regulation</keyword>
<evidence type="ECO:0000313" key="8">
    <source>
        <dbReference type="Proteomes" id="UP001153555"/>
    </source>
</evidence>
<dbReference type="PANTHER" id="PTHR31442">
    <property type="entry name" value="HOMEODOMAIN-LIKE SUPERFAMILY PROTEIN-RELATED"/>
    <property type="match status" value="1"/>
</dbReference>
<dbReference type="Pfam" id="PF00249">
    <property type="entry name" value="Myb_DNA-binding"/>
    <property type="match status" value="1"/>
</dbReference>
<dbReference type="InterPro" id="IPR006447">
    <property type="entry name" value="Myb_dom_plants"/>
</dbReference>
<sequence length="320" mass="35012">MGFEDNAILAHRALENGAYLYMTQPITKESADCLWQCVMREKLRLAEYRDPGQLASENLNEESKMIDSEKVFGLKEEAYESSFVGNVKRKVCTEWTQELHDKFLFAVEVLGEGRCFPKDILDLMNVPGLTRMQVASHLQKCRNASWRSPEERKSDSVPLSGSGHSGPSKPRRFGSMPKVARRAASNESVHGGGSHTAAATLFLGAGEGSKTGPEAQNVEHVLDNLSSYNRGYGPIAPLPVNGPTAVSEDLLLSFNEMDCLVHNYTGLPAHVVAAMVGDNVGGPSHFDPVWAHTHFDQWSQADGTPTNFGSEQDSEARSGF</sequence>
<accession>A0A9N7NQF4</accession>
<keyword evidence="4" id="KW-0539">Nucleus</keyword>
<dbReference type="FunFam" id="1.10.10.60:FF:000007">
    <property type="entry name" value="Two-component response regulator"/>
    <property type="match status" value="1"/>
</dbReference>
<feature type="region of interest" description="Disordered" evidence="5">
    <location>
        <begin position="141"/>
        <end position="193"/>
    </location>
</feature>
<dbReference type="OrthoDB" id="1675439at2759"/>
<dbReference type="PANTHER" id="PTHR31442:SF32">
    <property type="entry name" value="TWO-COMPONENT RESPONSE REGULATOR ORR21-LIKE"/>
    <property type="match status" value="1"/>
</dbReference>
<evidence type="ECO:0000256" key="4">
    <source>
        <dbReference type="ARBA" id="ARBA00023242"/>
    </source>
</evidence>
<comment type="subcellular location">
    <subcellularLocation>
        <location evidence="1">Nucleus</location>
    </subcellularLocation>
</comment>
<evidence type="ECO:0000256" key="3">
    <source>
        <dbReference type="ARBA" id="ARBA00023163"/>
    </source>
</evidence>
<evidence type="ECO:0000256" key="2">
    <source>
        <dbReference type="ARBA" id="ARBA00023015"/>
    </source>
</evidence>
<keyword evidence="3" id="KW-0804">Transcription</keyword>
<organism evidence="7 8">
    <name type="scientific">Striga hermonthica</name>
    <name type="common">Purple witchweed</name>
    <name type="synonym">Buchnera hermonthica</name>
    <dbReference type="NCBI Taxonomy" id="68872"/>
    <lineage>
        <taxon>Eukaryota</taxon>
        <taxon>Viridiplantae</taxon>
        <taxon>Streptophyta</taxon>
        <taxon>Embryophyta</taxon>
        <taxon>Tracheophyta</taxon>
        <taxon>Spermatophyta</taxon>
        <taxon>Magnoliopsida</taxon>
        <taxon>eudicotyledons</taxon>
        <taxon>Gunneridae</taxon>
        <taxon>Pentapetalae</taxon>
        <taxon>asterids</taxon>
        <taxon>lamiids</taxon>
        <taxon>Lamiales</taxon>
        <taxon>Orobanchaceae</taxon>
        <taxon>Buchnereae</taxon>
        <taxon>Striga</taxon>
    </lineage>
</organism>
<dbReference type="PROSITE" id="PS51294">
    <property type="entry name" value="HTH_MYB"/>
    <property type="match status" value="1"/>
</dbReference>
<keyword evidence="8" id="KW-1185">Reference proteome</keyword>
<feature type="domain" description="HTH myb-type" evidence="6">
    <location>
        <begin position="95"/>
        <end position="146"/>
    </location>
</feature>
<dbReference type="InterPro" id="IPR044841">
    <property type="entry name" value="LUX/BOA-like"/>
</dbReference>
<proteinExistence type="predicted"/>
<feature type="region of interest" description="Disordered" evidence="5">
    <location>
        <begin position="300"/>
        <end position="320"/>
    </location>
</feature>
<evidence type="ECO:0000259" key="6">
    <source>
        <dbReference type="PROSITE" id="PS51294"/>
    </source>
</evidence>
<dbReference type="AlphaFoldDB" id="A0A9N7NQF4"/>
<dbReference type="InterPro" id="IPR017930">
    <property type="entry name" value="Myb_dom"/>
</dbReference>
<reference evidence="7" key="1">
    <citation type="submission" date="2019-12" db="EMBL/GenBank/DDBJ databases">
        <authorList>
            <person name="Scholes J."/>
        </authorList>
    </citation>
    <scope>NUCLEOTIDE SEQUENCE</scope>
</reference>
<dbReference type="NCBIfam" id="TIGR01557">
    <property type="entry name" value="myb_SHAQKYF"/>
    <property type="match status" value="1"/>
</dbReference>
<dbReference type="InterPro" id="IPR001005">
    <property type="entry name" value="SANT/Myb"/>
</dbReference>
<dbReference type="InterPro" id="IPR009057">
    <property type="entry name" value="Homeodomain-like_sf"/>
</dbReference>
<dbReference type="GO" id="GO:0003677">
    <property type="term" value="F:DNA binding"/>
    <property type="evidence" value="ECO:0007669"/>
    <property type="project" value="InterPro"/>
</dbReference>
<dbReference type="SUPFAM" id="SSF46689">
    <property type="entry name" value="Homeodomain-like"/>
    <property type="match status" value="1"/>
</dbReference>
<comment type="caution">
    <text evidence="7">The sequence shown here is derived from an EMBL/GenBank/DDBJ whole genome shotgun (WGS) entry which is preliminary data.</text>
</comment>
<evidence type="ECO:0000256" key="5">
    <source>
        <dbReference type="SAM" id="MobiDB-lite"/>
    </source>
</evidence>
<dbReference type="GO" id="GO:0005634">
    <property type="term" value="C:nucleus"/>
    <property type="evidence" value="ECO:0007669"/>
    <property type="project" value="UniProtKB-SubCell"/>
</dbReference>
<evidence type="ECO:0000313" key="7">
    <source>
        <dbReference type="EMBL" id="CAA0835361.1"/>
    </source>
</evidence>
<dbReference type="Proteomes" id="UP001153555">
    <property type="component" value="Unassembled WGS sequence"/>
</dbReference>
<name>A0A9N7NQF4_STRHE</name>
<gene>
    <name evidence="7" type="ORF">SHERM_02889</name>
</gene>
<dbReference type="EMBL" id="CACSLK010028895">
    <property type="protein sequence ID" value="CAA0835361.1"/>
    <property type="molecule type" value="Genomic_DNA"/>
</dbReference>
<dbReference type="GO" id="GO:0003700">
    <property type="term" value="F:DNA-binding transcription factor activity"/>
    <property type="evidence" value="ECO:0007669"/>
    <property type="project" value="InterPro"/>
</dbReference>
<evidence type="ECO:0000256" key="1">
    <source>
        <dbReference type="ARBA" id="ARBA00004123"/>
    </source>
</evidence>
<protein>
    <submittedName>
        <fullName evidence="7">Two-component response regulator ARR2</fullName>
    </submittedName>
</protein>